<sequence length="159" mass="17400">MVKGYLKGMLVLLTGACVACGGGKSSKEESVHDSSLISIADSSNAIVQDSITAVADTLHVDAAKLIGKWIQPVAGLEKEMQGFHLRKNGSAASINMYTLVYEKWELMHDTLLLWNHSEGVRDTTTVVDTTLIKELTDTTLVLFPVKAAEGYTEKYRRIK</sequence>
<dbReference type="InterPro" id="IPR024311">
    <property type="entry name" value="Lipocalin-like"/>
</dbReference>
<dbReference type="Proteomes" id="UP000249819">
    <property type="component" value="Unassembled WGS sequence"/>
</dbReference>
<feature type="domain" description="Lipocalin-like" evidence="1">
    <location>
        <begin position="62"/>
        <end position="157"/>
    </location>
</feature>
<reference evidence="2 3" key="1">
    <citation type="submission" date="2018-06" db="EMBL/GenBank/DDBJ databases">
        <title>Genomic Encyclopedia of Archaeal and Bacterial Type Strains, Phase II (KMG-II): from individual species to whole genera.</title>
        <authorList>
            <person name="Goeker M."/>
        </authorList>
    </citation>
    <scope>NUCLEOTIDE SEQUENCE [LARGE SCALE GENOMIC DNA]</scope>
    <source>
        <strain evidence="2 3">DSM 29821</strain>
    </source>
</reference>
<accession>A0A327W4N9</accession>
<name>A0A327W4N9_9BACT</name>
<dbReference type="Pfam" id="PF12702">
    <property type="entry name" value="Lipocalin_3"/>
    <property type="match status" value="1"/>
</dbReference>
<proteinExistence type="predicted"/>
<dbReference type="AlphaFoldDB" id="A0A327W4N9"/>
<evidence type="ECO:0000259" key="1">
    <source>
        <dbReference type="Pfam" id="PF12702"/>
    </source>
</evidence>
<dbReference type="RefSeq" id="WP_111591032.1">
    <property type="nucleotide sequence ID" value="NZ_QLMA01000002.1"/>
</dbReference>
<dbReference type="EMBL" id="QLMA01000002">
    <property type="protein sequence ID" value="RAJ85365.1"/>
    <property type="molecule type" value="Genomic_DNA"/>
</dbReference>
<gene>
    <name evidence="2" type="ORF">CLV59_10266</name>
</gene>
<organism evidence="2 3">
    <name type="scientific">Chitinophaga dinghuensis</name>
    <dbReference type="NCBI Taxonomy" id="1539050"/>
    <lineage>
        <taxon>Bacteria</taxon>
        <taxon>Pseudomonadati</taxon>
        <taxon>Bacteroidota</taxon>
        <taxon>Chitinophagia</taxon>
        <taxon>Chitinophagales</taxon>
        <taxon>Chitinophagaceae</taxon>
        <taxon>Chitinophaga</taxon>
    </lineage>
</organism>
<keyword evidence="3" id="KW-1185">Reference proteome</keyword>
<dbReference type="Gene3D" id="2.40.128.280">
    <property type="match status" value="1"/>
</dbReference>
<comment type="caution">
    <text evidence="2">The sequence shown here is derived from an EMBL/GenBank/DDBJ whole genome shotgun (WGS) entry which is preliminary data.</text>
</comment>
<evidence type="ECO:0000313" key="3">
    <source>
        <dbReference type="Proteomes" id="UP000249819"/>
    </source>
</evidence>
<evidence type="ECO:0000313" key="2">
    <source>
        <dbReference type="EMBL" id="RAJ85365.1"/>
    </source>
</evidence>
<dbReference type="OrthoDB" id="199694at2"/>
<protein>
    <submittedName>
        <fullName evidence="2">Lipocalin-like protein</fullName>
    </submittedName>
</protein>